<protein>
    <recommendedName>
        <fullName evidence="8">Ribosomal protein uS12 methylthiotransferase RimO</fullName>
        <shortName evidence="8">uS12 MTTase</shortName>
        <shortName evidence="8">uS12 methylthiotransferase</shortName>
        <ecNumber evidence="8">2.8.4.4</ecNumber>
    </recommendedName>
    <alternativeName>
        <fullName evidence="8">Ribosomal protein uS12 (aspartate-C(3))-methylthiotransferase</fullName>
    </alternativeName>
    <alternativeName>
        <fullName evidence="8">Ribosome maturation factor RimO</fullName>
    </alternativeName>
</protein>
<dbReference type="PROSITE" id="PS01278">
    <property type="entry name" value="MTTASE_RADICAL"/>
    <property type="match status" value="1"/>
</dbReference>
<dbReference type="PANTHER" id="PTHR43837">
    <property type="entry name" value="RIBOSOMAL PROTEIN S12 METHYLTHIOTRANSFERASE RIMO"/>
    <property type="match status" value="1"/>
</dbReference>
<comment type="caution">
    <text evidence="12">The sequence shown here is derived from an EMBL/GenBank/DDBJ whole genome shotgun (WGS) entry which is preliminary data.</text>
</comment>
<evidence type="ECO:0000256" key="3">
    <source>
        <dbReference type="ARBA" id="ARBA00022679"/>
    </source>
</evidence>
<comment type="similarity">
    <text evidence="8">Belongs to the methylthiotransferase family. RimO subfamily.</text>
</comment>
<keyword evidence="7 8" id="KW-0411">Iron-sulfur</keyword>
<feature type="domain" description="MTTase N-terminal" evidence="10">
    <location>
        <begin position="1"/>
        <end position="117"/>
    </location>
</feature>
<dbReference type="SFLD" id="SFLDF00274">
    <property type="entry name" value="ribosomal_protein_S12_methylth"/>
    <property type="match status" value="1"/>
</dbReference>
<dbReference type="SFLD" id="SFLDS00029">
    <property type="entry name" value="Radical_SAM"/>
    <property type="match status" value="1"/>
</dbReference>
<evidence type="ECO:0000256" key="8">
    <source>
        <dbReference type="HAMAP-Rule" id="MF_01865"/>
    </source>
</evidence>
<organism evidence="12 13">
    <name type="scientific">Selenomonas noxia F0398</name>
    <dbReference type="NCBI Taxonomy" id="702437"/>
    <lineage>
        <taxon>Bacteria</taxon>
        <taxon>Bacillati</taxon>
        <taxon>Bacillota</taxon>
        <taxon>Negativicutes</taxon>
        <taxon>Selenomonadales</taxon>
        <taxon>Selenomonadaceae</taxon>
        <taxon>Selenomonas</taxon>
    </lineage>
</organism>
<feature type="binding site" evidence="8">
    <location>
        <position position="154"/>
    </location>
    <ligand>
        <name>[4Fe-4S] cluster</name>
        <dbReference type="ChEBI" id="CHEBI:49883"/>
        <label>2</label>
        <note>4Fe-4S-S-AdoMet</note>
    </ligand>
</feature>
<dbReference type="SFLD" id="SFLDG01082">
    <property type="entry name" value="B12-binding_domain_containing"/>
    <property type="match status" value="1"/>
</dbReference>
<evidence type="ECO:0000256" key="2">
    <source>
        <dbReference type="ARBA" id="ARBA00022490"/>
    </source>
</evidence>
<evidence type="ECO:0000313" key="13">
    <source>
        <dbReference type="Proteomes" id="UP000003175"/>
    </source>
</evidence>
<comment type="cofactor">
    <cofactor evidence="8">
        <name>[4Fe-4S] cluster</name>
        <dbReference type="ChEBI" id="CHEBI:49883"/>
    </cofactor>
    <text evidence="8">Binds 2 [4Fe-4S] clusters. One cluster is coordinated with 3 cysteines and an exchangeable S-adenosyl-L-methionine.</text>
</comment>
<dbReference type="InterPro" id="IPR013848">
    <property type="entry name" value="Methylthiotransferase_N"/>
</dbReference>
<evidence type="ECO:0000259" key="9">
    <source>
        <dbReference type="PROSITE" id="PS50926"/>
    </source>
</evidence>
<dbReference type="PANTHER" id="PTHR43837:SF1">
    <property type="entry name" value="RIBOSOMAL PROTEIN US12 METHYLTHIOTRANSFERASE RIMO"/>
    <property type="match status" value="1"/>
</dbReference>
<feature type="binding site" evidence="8">
    <location>
        <position position="80"/>
    </location>
    <ligand>
        <name>[4Fe-4S] cluster</name>
        <dbReference type="ChEBI" id="CHEBI:49883"/>
        <label>1</label>
    </ligand>
</feature>
<keyword evidence="4 8" id="KW-0949">S-adenosyl-L-methionine</keyword>
<dbReference type="EMBL" id="ADGH01000004">
    <property type="protein sequence ID" value="EHG25316.1"/>
    <property type="molecule type" value="Genomic_DNA"/>
</dbReference>
<dbReference type="RefSeq" id="WP_006694280.1">
    <property type="nucleotide sequence ID" value="NZ_JH376858.1"/>
</dbReference>
<dbReference type="Proteomes" id="UP000003175">
    <property type="component" value="Unassembled WGS sequence"/>
</dbReference>
<sequence length="442" mass="49661">MKAGFISLGCAKNLVDTEVMLGIMREHGIDITNEPAEADILIVNTCAFIESAKEESITTVLGMADYKESGRCRSLIVAGCLGQRYGQQLLDEIPEANAIIGTGAWSRIMEVIEETLKGRRLLISGKDDTIYDAKTPRLRTTPNYTAYVKIAEGCDHRCAFCAIPLIRGSFRSRVMEDVVAEAEHLAAQGVRELVLIAQDSANYGLDLYEKPMLPALLRALTKIKDIAWIRVLYSYPKYFSDELIEVFATEPKVVKYVDLPLQHAHDAVLRSMNRPDTREGVEKLIKRLRERIPGVAIRSTFIVGFPGETDTHYQALRSFVEAQRFDKVGIFTYSEEEDTPAAKMAQKVPEEVMQERYHDLMSLQSKISEEINVSLEGKEVDVLIEGRDEEQEGISIGRSYREAPEVDGQIYIESDTESRVGDIARVRLLQGFTYDIVGEKVH</sequence>
<dbReference type="InterPro" id="IPR023404">
    <property type="entry name" value="rSAM_horseshoe"/>
</dbReference>
<evidence type="ECO:0000259" key="11">
    <source>
        <dbReference type="PROSITE" id="PS51918"/>
    </source>
</evidence>
<accession>A0ABN0DR16</accession>
<dbReference type="SUPFAM" id="SSF102114">
    <property type="entry name" value="Radical SAM enzymes"/>
    <property type="match status" value="1"/>
</dbReference>
<dbReference type="HAMAP" id="MF_01865">
    <property type="entry name" value="MTTase_RimO"/>
    <property type="match status" value="1"/>
</dbReference>
<evidence type="ECO:0000259" key="10">
    <source>
        <dbReference type="PROSITE" id="PS51449"/>
    </source>
</evidence>
<keyword evidence="2 8" id="KW-0963">Cytoplasm</keyword>
<dbReference type="Pfam" id="PF18693">
    <property type="entry name" value="TRAM_2"/>
    <property type="match status" value="1"/>
</dbReference>
<evidence type="ECO:0000256" key="1">
    <source>
        <dbReference type="ARBA" id="ARBA00022485"/>
    </source>
</evidence>
<feature type="binding site" evidence="8">
    <location>
        <position position="46"/>
    </location>
    <ligand>
        <name>[4Fe-4S] cluster</name>
        <dbReference type="ChEBI" id="CHEBI:49883"/>
        <label>1</label>
    </ligand>
</feature>
<reference evidence="12 13" key="1">
    <citation type="submission" date="2011-08" db="EMBL/GenBank/DDBJ databases">
        <title>The Genome Sequence of Selenomonas noxia F0398.</title>
        <authorList>
            <consortium name="The Broad Institute Genome Sequencing Platform"/>
            <person name="Earl A."/>
            <person name="Ward D."/>
            <person name="Feldgarden M."/>
            <person name="Gevers D."/>
            <person name="Izard J."/>
            <person name="Ganesan A."/>
            <person name="Blanton J.M."/>
            <person name="Baranova O.V."/>
            <person name="Tanner A.C."/>
            <person name="Dewhirst F.E."/>
            <person name="Young S.K."/>
            <person name="Zeng Q."/>
            <person name="Gargeya S."/>
            <person name="Fitzgerald M."/>
            <person name="Haas B."/>
            <person name="Abouelleil A."/>
            <person name="Alvarado L."/>
            <person name="Arachchi H.M."/>
            <person name="Berlin A."/>
            <person name="Brown A."/>
            <person name="Chapman S.B."/>
            <person name="Chen Z."/>
            <person name="Dunbar C."/>
            <person name="Freedman E."/>
            <person name="Gearin G."/>
            <person name="Gellesch M."/>
            <person name="Goldberg J."/>
            <person name="Griggs A."/>
            <person name="Gujja S."/>
            <person name="Heiman D."/>
            <person name="Howarth C."/>
            <person name="Larson L."/>
            <person name="Lui A."/>
            <person name="MacDonald P.J.P."/>
            <person name="Montmayeur A."/>
            <person name="Murphy C."/>
            <person name="Neiman D."/>
            <person name="Pearson M."/>
            <person name="Priest M."/>
            <person name="Roberts A."/>
            <person name="Saif S."/>
            <person name="Shea T."/>
            <person name="Shenoy N."/>
            <person name="Sisk P."/>
            <person name="Stolte C."/>
            <person name="Sykes S."/>
            <person name="Wortman J."/>
            <person name="Nusbaum C."/>
            <person name="Birren B."/>
        </authorList>
    </citation>
    <scope>NUCLEOTIDE SEQUENCE [LARGE SCALE GENOMIC DNA]</scope>
    <source>
        <strain evidence="12 13">F0398</strain>
    </source>
</reference>
<comment type="subcellular location">
    <subcellularLocation>
        <location evidence="8">Cytoplasm</location>
    </subcellularLocation>
</comment>
<dbReference type="NCBIfam" id="TIGR01125">
    <property type="entry name" value="30S ribosomal protein S12 methylthiotransferase RimO"/>
    <property type="match status" value="1"/>
</dbReference>
<evidence type="ECO:0000256" key="7">
    <source>
        <dbReference type="ARBA" id="ARBA00023014"/>
    </source>
</evidence>
<feature type="binding site" evidence="8">
    <location>
        <position position="158"/>
    </location>
    <ligand>
        <name>[4Fe-4S] cluster</name>
        <dbReference type="ChEBI" id="CHEBI:49883"/>
        <label>2</label>
        <note>4Fe-4S-S-AdoMet</note>
    </ligand>
</feature>
<gene>
    <name evidence="8" type="primary">rimO</name>
    <name evidence="12" type="ORF">HMPREF9432_00696</name>
</gene>
<comment type="function">
    <text evidence="8">Catalyzes the methylthiolation of an aspartic acid residue of ribosomal protein uS12.</text>
</comment>
<keyword evidence="6 8" id="KW-0408">Iron</keyword>
<dbReference type="InterPro" id="IPR005839">
    <property type="entry name" value="Methylthiotransferase"/>
</dbReference>
<dbReference type="InterPro" id="IPR002792">
    <property type="entry name" value="TRAM_dom"/>
</dbReference>
<dbReference type="InterPro" id="IPR038135">
    <property type="entry name" value="Methylthiotransferase_N_sf"/>
</dbReference>
<comment type="catalytic activity">
    <reaction evidence="8">
        <text>L-aspartate(89)-[ribosomal protein uS12]-hydrogen + (sulfur carrier)-SH + AH2 + 2 S-adenosyl-L-methionine = 3-methylsulfanyl-L-aspartate(89)-[ribosomal protein uS12]-hydrogen + (sulfur carrier)-H + 5'-deoxyadenosine + L-methionine + A + S-adenosyl-L-homocysteine + 2 H(+)</text>
        <dbReference type="Rhea" id="RHEA:37087"/>
        <dbReference type="Rhea" id="RHEA-COMP:10460"/>
        <dbReference type="Rhea" id="RHEA-COMP:10461"/>
        <dbReference type="Rhea" id="RHEA-COMP:14737"/>
        <dbReference type="Rhea" id="RHEA-COMP:14739"/>
        <dbReference type="ChEBI" id="CHEBI:13193"/>
        <dbReference type="ChEBI" id="CHEBI:15378"/>
        <dbReference type="ChEBI" id="CHEBI:17319"/>
        <dbReference type="ChEBI" id="CHEBI:17499"/>
        <dbReference type="ChEBI" id="CHEBI:29917"/>
        <dbReference type="ChEBI" id="CHEBI:29961"/>
        <dbReference type="ChEBI" id="CHEBI:57844"/>
        <dbReference type="ChEBI" id="CHEBI:57856"/>
        <dbReference type="ChEBI" id="CHEBI:59789"/>
        <dbReference type="ChEBI" id="CHEBI:64428"/>
        <dbReference type="ChEBI" id="CHEBI:73599"/>
        <dbReference type="EC" id="2.8.4.4"/>
    </reaction>
</comment>
<dbReference type="CDD" id="cd01335">
    <property type="entry name" value="Radical_SAM"/>
    <property type="match status" value="1"/>
</dbReference>
<dbReference type="InterPro" id="IPR012340">
    <property type="entry name" value="NA-bd_OB-fold"/>
</dbReference>
<evidence type="ECO:0000313" key="12">
    <source>
        <dbReference type="EMBL" id="EHG25316.1"/>
    </source>
</evidence>
<dbReference type="Gene3D" id="3.80.30.20">
    <property type="entry name" value="tm_1862 like domain"/>
    <property type="match status" value="1"/>
</dbReference>
<dbReference type="InterPro" id="IPR006638">
    <property type="entry name" value="Elp3/MiaA/NifB-like_rSAM"/>
</dbReference>
<dbReference type="EC" id="2.8.4.4" evidence="8"/>
<dbReference type="SFLD" id="SFLDG01061">
    <property type="entry name" value="methylthiotransferase"/>
    <property type="match status" value="1"/>
</dbReference>
<evidence type="ECO:0000256" key="5">
    <source>
        <dbReference type="ARBA" id="ARBA00022723"/>
    </source>
</evidence>
<feature type="binding site" evidence="8">
    <location>
        <position position="161"/>
    </location>
    <ligand>
        <name>[4Fe-4S] cluster</name>
        <dbReference type="ChEBI" id="CHEBI:49883"/>
        <label>2</label>
        <note>4Fe-4S-S-AdoMet</note>
    </ligand>
</feature>
<dbReference type="PROSITE" id="PS50926">
    <property type="entry name" value="TRAM"/>
    <property type="match status" value="1"/>
</dbReference>
<keyword evidence="1 8" id="KW-0004">4Fe-4S</keyword>
<feature type="domain" description="Radical SAM core" evidence="11">
    <location>
        <begin position="140"/>
        <end position="370"/>
    </location>
</feature>
<keyword evidence="13" id="KW-1185">Reference proteome</keyword>
<dbReference type="GeneID" id="32476179"/>
<feature type="domain" description="TRAM" evidence="9">
    <location>
        <begin position="373"/>
        <end position="442"/>
    </location>
</feature>
<proteinExistence type="inferred from homology"/>
<dbReference type="Gene3D" id="3.40.50.12160">
    <property type="entry name" value="Methylthiotransferase, N-terminal domain"/>
    <property type="match status" value="1"/>
</dbReference>
<dbReference type="InterPro" id="IPR020612">
    <property type="entry name" value="Methylthiotransferase_CS"/>
</dbReference>
<keyword evidence="5 8" id="KW-0479">Metal-binding</keyword>
<dbReference type="Gene3D" id="2.40.50.140">
    <property type="entry name" value="Nucleic acid-binding proteins"/>
    <property type="match status" value="1"/>
</dbReference>
<feature type="binding site" evidence="8">
    <location>
        <position position="10"/>
    </location>
    <ligand>
        <name>[4Fe-4S] cluster</name>
        <dbReference type="ChEBI" id="CHEBI:49883"/>
        <label>1</label>
    </ligand>
</feature>
<dbReference type="PROSITE" id="PS51918">
    <property type="entry name" value="RADICAL_SAM"/>
    <property type="match status" value="1"/>
</dbReference>
<dbReference type="NCBIfam" id="TIGR00089">
    <property type="entry name" value="MiaB/RimO family radical SAM methylthiotransferase"/>
    <property type="match status" value="1"/>
</dbReference>
<dbReference type="Pfam" id="PF00919">
    <property type="entry name" value="UPF0004"/>
    <property type="match status" value="1"/>
</dbReference>
<dbReference type="InterPro" id="IPR007197">
    <property type="entry name" value="rSAM"/>
</dbReference>
<dbReference type="InterPro" id="IPR058240">
    <property type="entry name" value="rSAM_sf"/>
</dbReference>
<keyword evidence="3 8" id="KW-0808">Transferase</keyword>
<evidence type="ECO:0000256" key="6">
    <source>
        <dbReference type="ARBA" id="ARBA00023004"/>
    </source>
</evidence>
<dbReference type="Pfam" id="PF04055">
    <property type="entry name" value="Radical_SAM"/>
    <property type="match status" value="1"/>
</dbReference>
<dbReference type="SMART" id="SM00729">
    <property type="entry name" value="Elp3"/>
    <property type="match status" value="1"/>
</dbReference>
<evidence type="ECO:0000256" key="4">
    <source>
        <dbReference type="ARBA" id="ARBA00022691"/>
    </source>
</evidence>
<name>A0ABN0DR16_9FIRM</name>
<dbReference type="PROSITE" id="PS51449">
    <property type="entry name" value="MTTASE_N"/>
    <property type="match status" value="1"/>
</dbReference>
<dbReference type="InterPro" id="IPR005840">
    <property type="entry name" value="Ribosomal_uS12_MeSTrfase_RimO"/>
</dbReference>